<evidence type="ECO:0000259" key="1">
    <source>
        <dbReference type="Pfam" id="PF25428"/>
    </source>
</evidence>
<dbReference type="InterPro" id="IPR057216">
    <property type="entry name" value="DUF7894"/>
</dbReference>
<gene>
    <name evidence="2" type="ORF">SLEP1_g48794</name>
</gene>
<protein>
    <recommendedName>
        <fullName evidence="1">DUF7894 domain-containing protein</fullName>
    </recommendedName>
</protein>
<feature type="domain" description="DUF7894" evidence="1">
    <location>
        <begin position="25"/>
        <end position="264"/>
    </location>
</feature>
<dbReference type="EMBL" id="BPVZ01000148">
    <property type="protein sequence ID" value="GKV41228.1"/>
    <property type="molecule type" value="Genomic_DNA"/>
</dbReference>
<dbReference type="AlphaFoldDB" id="A0AAV5LUS1"/>
<name>A0AAV5LUS1_9ROSI</name>
<dbReference type="Proteomes" id="UP001054252">
    <property type="component" value="Unassembled WGS sequence"/>
</dbReference>
<sequence>MEVERPFASLTLQNSESQSQRPLKMKLAPKVVFLFRDSEGFASSIADALHPSPSSSAQRVEQPLELPLDRYGVRDQMARGLIVNFIVNGIHQVSMVLLDNYEPPILACAVNEVLSQILEASSSMLMIIAPFLVPSSKLKLESRSLTRNGSKVPLYSVQVGSETDTSRAVAAQTDKAPLSLQIHYEPLACFLQLVNVLKLPTSILIGQRSQSFSDKAFSKELEALYKIGDLLESTTSLCFSKDMISWNPSKSSRDGEEPWRALYG</sequence>
<proteinExistence type="predicted"/>
<comment type="caution">
    <text evidence="2">The sequence shown here is derived from an EMBL/GenBank/DDBJ whole genome shotgun (WGS) entry which is preliminary data.</text>
</comment>
<evidence type="ECO:0000313" key="3">
    <source>
        <dbReference type="Proteomes" id="UP001054252"/>
    </source>
</evidence>
<dbReference type="Pfam" id="PF25428">
    <property type="entry name" value="DUF7894"/>
    <property type="match status" value="1"/>
</dbReference>
<dbReference type="PANTHER" id="PTHR37221">
    <property type="entry name" value="OS02G0582400 PROTEIN"/>
    <property type="match status" value="1"/>
</dbReference>
<keyword evidence="3" id="KW-1185">Reference proteome</keyword>
<evidence type="ECO:0000313" key="2">
    <source>
        <dbReference type="EMBL" id="GKV41228.1"/>
    </source>
</evidence>
<reference evidence="2 3" key="1">
    <citation type="journal article" date="2021" name="Commun. Biol.">
        <title>The genome of Shorea leprosula (Dipterocarpaceae) highlights the ecological relevance of drought in aseasonal tropical rainforests.</title>
        <authorList>
            <person name="Ng K.K.S."/>
            <person name="Kobayashi M.J."/>
            <person name="Fawcett J.A."/>
            <person name="Hatakeyama M."/>
            <person name="Paape T."/>
            <person name="Ng C.H."/>
            <person name="Ang C.C."/>
            <person name="Tnah L.H."/>
            <person name="Lee C.T."/>
            <person name="Nishiyama T."/>
            <person name="Sese J."/>
            <person name="O'Brien M.J."/>
            <person name="Copetti D."/>
            <person name="Mohd Noor M.I."/>
            <person name="Ong R.C."/>
            <person name="Putra M."/>
            <person name="Sireger I.Z."/>
            <person name="Indrioko S."/>
            <person name="Kosugi Y."/>
            <person name="Izuno A."/>
            <person name="Isagi Y."/>
            <person name="Lee S.L."/>
            <person name="Shimizu K.K."/>
        </authorList>
    </citation>
    <scope>NUCLEOTIDE SEQUENCE [LARGE SCALE GENOMIC DNA]</scope>
    <source>
        <strain evidence="2">214</strain>
    </source>
</reference>
<organism evidence="2 3">
    <name type="scientific">Rubroshorea leprosula</name>
    <dbReference type="NCBI Taxonomy" id="152421"/>
    <lineage>
        <taxon>Eukaryota</taxon>
        <taxon>Viridiplantae</taxon>
        <taxon>Streptophyta</taxon>
        <taxon>Embryophyta</taxon>
        <taxon>Tracheophyta</taxon>
        <taxon>Spermatophyta</taxon>
        <taxon>Magnoliopsida</taxon>
        <taxon>eudicotyledons</taxon>
        <taxon>Gunneridae</taxon>
        <taxon>Pentapetalae</taxon>
        <taxon>rosids</taxon>
        <taxon>malvids</taxon>
        <taxon>Malvales</taxon>
        <taxon>Dipterocarpaceae</taxon>
        <taxon>Rubroshorea</taxon>
    </lineage>
</organism>
<dbReference type="PANTHER" id="PTHR37221:SF1">
    <property type="entry name" value="OS02G0582400 PROTEIN"/>
    <property type="match status" value="1"/>
</dbReference>
<accession>A0AAV5LUS1</accession>